<protein>
    <recommendedName>
        <fullName evidence="3">Lipocalin-like domain-containing protein</fullName>
    </recommendedName>
</protein>
<dbReference type="RefSeq" id="WP_139000547.1">
    <property type="nucleotide sequence ID" value="NZ_BAABAV010000001.1"/>
</dbReference>
<comment type="caution">
    <text evidence="1">The sequence shown here is derived from an EMBL/GenBank/DDBJ whole genome shotgun (WGS) entry which is preliminary data.</text>
</comment>
<organism evidence="1 2">
    <name type="scientific">Hyunsoonleella aestuarii</name>
    <dbReference type="NCBI Taxonomy" id="912802"/>
    <lineage>
        <taxon>Bacteria</taxon>
        <taxon>Pseudomonadati</taxon>
        <taxon>Bacteroidota</taxon>
        <taxon>Flavobacteriia</taxon>
        <taxon>Flavobacteriales</taxon>
        <taxon>Flavobacteriaceae</taxon>
    </lineage>
</organism>
<accession>A0ABP8EC13</accession>
<name>A0ABP8EC13_9FLAO</name>
<reference evidence="2" key="1">
    <citation type="journal article" date="2019" name="Int. J. Syst. Evol. Microbiol.">
        <title>The Global Catalogue of Microorganisms (GCM) 10K type strain sequencing project: providing services to taxonomists for standard genome sequencing and annotation.</title>
        <authorList>
            <consortium name="The Broad Institute Genomics Platform"/>
            <consortium name="The Broad Institute Genome Sequencing Center for Infectious Disease"/>
            <person name="Wu L."/>
            <person name="Ma J."/>
        </authorList>
    </citation>
    <scope>NUCLEOTIDE SEQUENCE [LARGE SCALE GENOMIC DNA]</scope>
    <source>
        <strain evidence="2">JCM 17452</strain>
    </source>
</reference>
<dbReference type="Proteomes" id="UP001500027">
    <property type="component" value="Unassembled WGS sequence"/>
</dbReference>
<evidence type="ECO:0008006" key="3">
    <source>
        <dbReference type="Google" id="ProtNLM"/>
    </source>
</evidence>
<dbReference type="PROSITE" id="PS51257">
    <property type="entry name" value="PROKAR_LIPOPROTEIN"/>
    <property type="match status" value="1"/>
</dbReference>
<evidence type="ECO:0000313" key="1">
    <source>
        <dbReference type="EMBL" id="GAA4269553.1"/>
    </source>
</evidence>
<dbReference type="EMBL" id="BAABAV010000001">
    <property type="protein sequence ID" value="GAA4269553.1"/>
    <property type="molecule type" value="Genomic_DNA"/>
</dbReference>
<gene>
    <name evidence="1" type="ORF">GCM10022257_16540</name>
</gene>
<proteinExistence type="predicted"/>
<sequence length="167" mass="18807">MKKLFYPLILCVLFLVSCSNEDIDDDSLLGTWTLSEWNITDGFDINKDGIVSTNLLSEIECSYSETLLFEPNNIVSLNTTFNPLLEIKLLNNSTDEYDFNVECDNEGVISFATFYSKSGNGVTIGESEALINGNKISLVFKDRIEIFNEDGSQIIETKDLTLVYQKQ</sequence>
<evidence type="ECO:0000313" key="2">
    <source>
        <dbReference type="Proteomes" id="UP001500027"/>
    </source>
</evidence>
<keyword evidence="2" id="KW-1185">Reference proteome</keyword>